<dbReference type="Pfam" id="PF24476">
    <property type="entry name" value="DUF7580"/>
    <property type="match status" value="1"/>
</dbReference>
<dbReference type="PANTHER" id="PTHR35186:SF4">
    <property type="entry name" value="PRION-INHIBITION AND PROPAGATION HELO DOMAIN-CONTAINING PROTEIN"/>
    <property type="match status" value="1"/>
</dbReference>
<evidence type="ECO:0000259" key="2">
    <source>
        <dbReference type="Pfam" id="PF24476"/>
    </source>
</evidence>
<reference evidence="3 4" key="1">
    <citation type="submission" date="2019-10" db="EMBL/GenBank/DDBJ databases">
        <authorList>
            <person name="Palmer J.M."/>
        </authorList>
    </citation>
    <scope>NUCLEOTIDE SEQUENCE [LARGE SCALE GENOMIC DNA]</scope>
    <source>
        <strain evidence="3 4">TWF506</strain>
    </source>
</reference>
<evidence type="ECO:0000256" key="1">
    <source>
        <dbReference type="SAM" id="SignalP"/>
    </source>
</evidence>
<name>A0AAN8NFC9_9PEZI</name>
<dbReference type="PANTHER" id="PTHR35186">
    <property type="entry name" value="ANK_REP_REGION DOMAIN-CONTAINING PROTEIN"/>
    <property type="match status" value="1"/>
</dbReference>
<feature type="signal peptide" evidence="1">
    <location>
        <begin position="1"/>
        <end position="23"/>
    </location>
</feature>
<comment type="caution">
    <text evidence="3">The sequence shown here is derived from an EMBL/GenBank/DDBJ whole genome shotgun (WGS) entry which is preliminary data.</text>
</comment>
<evidence type="ECO:0000313" key="3">
    <source>
        <dbReference type="EMBL" id="KAK6504451.1"/>
    </source>
</evidence>
<dbReference type="Proteomes" id="UP001307849">
    <property type="component" value="Unassembled WGS sequence"/>
</dbReference>
<keyword evidence="1" id="KW-0732">Signal</keyword>
<dbReference type="EMBL" id="JAVHJM010000010">
    <property type="protein sequence ID" value="KAK6504451.1"/>
    <property type="molecule type" value="Genomic_DNA"/>
</dbReference>
<dbReference type="InterPro" id="IPR056002">
    <property type="entry name" value="DUF7580"/>
</dbReference>
<sequence>MSGVELVGLLLGAIALIEPLGKGLKSASGVMKSSASFQEYILSASLEYHCHAQTFRNESRRIFGAFLTESEIDNLFGEHGDSDPRWQDQAWKDNVKVYLGVFYDEISTAMLLVFRTLSALNDGIMALRDLGDLPQPGDNVRNSGHGTYHGRESVPIKTKSKLEIKKKDIKRYFDDLIRYNLLYQSSVNHFLEDQKWSAKATSTMMKADNHRCRLAKSSRAAPWNSVSQVIDNLHEATRMLSFALQKVASCSCHTFHLRLEMVSSTDLSIQSGGTSPCFGNRDPRYQTINFNLITLGCSSSGQSGNCHQMFLDSMGRPSDRLSLRIEVKPYATPKPMLATPSVLKGPGNITSCLKNSKPTASRAAVGTISTQTTTITSSIASSSKPKIAFKKTVAFAHNSLMAVVPSPEKRKRKQVALLENPRLKPQSSSSADQEPIVEVPIVPQEISDLCSWLRRLGFSSDTPSQECCPGVLKVDGNVQYLVYEERADDVHSDNEHGSRNYGSLLEYLSSDQYTLSISQRMELAHTLAVSLLRLHSSSWIQRSWSSKDVMLFLPPNATAADRRWSPYVAAAFNDLREIQEIAQAEHQDEPGYKLSYVVSLGIIFLEIGLSRSLRAEQDDTFTGDPHFDAYMQACGEVKIHSVNMSMGPTYDRVVETCIKWMDSDELDDKAVQQKFYEEVVLGLEKCIQAANSSQERRRQKRRTRS</sequence>
<feature type="domain" description="DUF7580" evidence="2">
    <location>
        <begin position="488"/>
        <end position="685"/>
    </location>
</feature>
<organism evidence="3 4">
    <name type="scientific">Arthrobotrys conoides</name>
    <dbReference type="NCBI Taxonomy" id="74498"/>
    <lineage>
        <taxon>Eukaryota</taxon>
        <taxon>Fungi</taxon>
        <taxon>Dikarya</taxon>
        <taxon>Ascomycota</taxon>
        <taxon>Pezizomycotina</taxon>
        <taxon>Orbiliomycetes</taxon>
        <taxon>Orbiliales</taxon>
        <taxon>Orbiliaceae</taxon>
        <taxon>Arthrobotrys</taxon>
    </lineage>
</organism>
<evidence type="ECO:0000313" key="4">
    <source>
        <dbReference type="Proteomes" id="UP001307849"/>
    </source>
</evidence>
<accession>A0AAN8NFC9</accession>
<keyword evidence="4" id="KW-1185">Reference proteome</keyword>
<gene>
    <name evidence="3" type="ORF">TWF506_002648</name>
</gene>
<dbReference type="AlphaFoldDB" id="A0AAN8NFC9"/>
<proteinExistence type="predicted"/>
<feature type="chain" id="PRO_5043029128" description="DUF7580 domain-containing protein" evidence="1">
    <location>
        <begin position="24"/>
        <end position="705"/>
    </location>
</feature>
<protein>
    <recommendedName>
        <fullName evidence="2">DUF7580 domain-containing protein</fullName>
    </recommendedName>
</protein>